<accession>A0ABR7UQ77</accession>
<evidence type="ECO:0000313" key="2">
    <source>
        <dbReference type="Proteomes" id="UP000661715"/>
    </source>
</evidence>
<dbReference type="RefSeq" id="WP_188220401.1">
    <property type="nucleotide sequence ID" value="NZ_NASZ01000009.1"/>
</dbReference>
<keyword evidence="2" id="KW-1185">Reference proteome</keyword>
<protein>
    <submittedName>
        <fullName evidence="1">Uncharacterized protein</fullName>
    </submittedName>
</protein>
<organism evidence="1 2">
    <name type="scientific">Flavobacterium pokkalii</name>
    <dbReference type="NCBI Taxonomy" id="1940408"/>
    <lineage>
        <taxon>Bacteria</taxon>
        <taxon>Pseudomonadati</taxon>
        <taxon>Bacteroidota</taxon>
        <taxon>Flavobacteriia</taxon>
        <taxon>Flavobacteriales</taxon>
        <taxon>Flavobacteriaceae</taxon>
        <taxon>Flavobacterium</taxon>
    </lineage>
</organism>
<evidence type="ECO:0000313" key="1">
    <source>
        <dbReference type="EMBL" id="MBD0725055.1"/>
    </source>
</evidence>
<name>A0ABR7UQ77_9FLAO</name>
<comment type="caution">
    <text evidence="1">The sequence shown here is derived from an EMBL/GenBank/DDBJ whole genome shotgun (WGS) entry which is preliminary data.</text>
</comment>
<reference evidence="1 2" key="1">
    <citation type="journal article" date="2020" name="Microbiol. Res.">
        <title>Flavobacterium pokkalii sp. nov., a novel plant growth promoting native rhizobacteria isolated from pokkali rice grown in coastal saline affected agricultural regions of southern India, Kerala.</title>
        <authorList>
            <person name="Menon R.R."/>
            <person name="Kumari S."/>
            <person name="Viver T."/>
            <person name="Rameshkumar N."/>
        </authorList>
    </citation>
    <scope>NUCLEOTIDE SEQUENCE [LARGE SCALE GENOMIC DNA]</scope>
    <source>
        <strain evidence="1 2">L1I52</strain>
    </source>
</reference>
<sequence>MSKASGEKMLQKGVFTGIIEKDENNNFFCGEYLLDYKMVQAKFTVGDWITIKSVIENPSDISYKKYPKKSKNFDKANNKPEQ</sequence>
<gene>
    <name evidence="1" type="ORF">B6A10_07685</name>
</gene>
<dbReference type="EMBL" id="NASZ01000009">
    <property type="protein sequence ID" value="MBD0725055.1"/>
    <property type="molecule type" value="Genomic_DNA"/>
</dbReference>
<proteinExistence type="predicted"/>
<dbReference type="Proteomes" id="UP000661715">
    <property type="component" value="Unassembled WGS sequence"/>
</dbReference>